<accession>A0A0E0MUF7</accession>
<organism evidence="1 2">
    <name type="scientific">Oryza rufipogon</name>
    <name type="common">Brownbeard rice</name>
    <name type="synonym">Asian wild rice</name>
    <dbReference type="NCBI Taxonomy" id="4529"/>
    <lineage>
        <taxon>Eukaryota</taxon>
        <taxon>Viridiplantae</taxon>
        <taxon>Streptophyta</taxon>
        <taxon>Embryophyta</taxon>
        <taxon>Tracheophyta</taxon>
        <taxon>Spermatophyta</taxon>
        <taxon>Magnoliopsida</taxon>
        <taxon>Liliopsida</taxon>
        <taxon>Poales</taxon>
        <taxon>Poaceae</taxon>
        <taxon>BOP clade</taxon>
        <taxon>Oryzoideae</taxon>
        <taxon>Oryzeae</taxon>
        <taxon>Oryzinae</taxon>
        <taxon>Oryza</taxon>
    </lineage>
</organism>
<evidence type="ECO:0000313" key="1">
    <source>
        <dbReference type="EnsemblPlants" id="ORUFI01G11660.1"/>
    </source>
</evidence>
<dbReference type="Gramene" id="ORUFI01G11660.1">
    <property type="protein sequence ID" value="ORUFI01G11660.1"/>
    <property type="gene ID" value="ORUFI01G11660"/>
</dbReference>
<dbReference type="Proteomes" id="UP000008022">
    <property type="component" value="Unassembled WGS sequence"/>
</dbReference>
<keyword evidence="2" id="KW-1185">Reference proteome</keyword>
<name>A0A0E0MUF7_ORYRU</name>
<sequence length="98" mass="10543">MAGSGEAGAFNGRRAVPRWAGLQQPQASQWPMGHGGGVELKPPEHLERVELELEPSTDLSGLAYVEGELLVHSRRATTSWWASAFLVASRTACGFPLD</sequence>
<reference evidence="1" key="2">
    <citation type="submission" date="2015-06" db="UniProtKB">
        <authorList>
            <consortium name="EnsemblPlants"/>
        </authorList>
    </citation>
    <scope>IDENTIFICATION</scope>
</reference>
<reference evidence="2" key="1">
    <citation type="submission" date="2013-06" db="EMBL/GenBank/DDBJ databases">
        <authorList>
            <person name="Zhao Q."/>
        </authorList>
    </citation>
    <scope>NUCLEOTIDE SEQUENCE</scope>
    <source>
        <strain evidence="2">cv. W1943</strain>
    </source>
</reference>
<protein>
    <submittedName>
        <fullName evidence="1">Uncharacterized protein</fullName>
    </submittedName>
</protein>
<evidence type="ECO:0000313" key="2">
    <source>
        <dbReference type="Proteomes" id="UP000008022"/>
    </source>
</evidence>
<proteinExistence type="predicted"/>
<dbReference type="EnsemblPlants" id="ORUFI01G11660.1">
    <property type="protein sequence ID" value="ORUFI01G11660.1"/>
    <property type="gene ID" value="ORUFI01G11660"/>
</dbReference>
<dbReference type="HOGENOM" id="CLU_2337286_0_0_1"/>
<dbReference type="AlphaFoldDB" id="A0A0E0MUF7"/>